<dbReference type="EMBL" id="BRXW01000115">
    <property type="protein sequence ID" value="GMI07795.1"/>
    <property type="molecule type" value="Genomic_DNA"/>
</dbReference>
<protein>
    <recommendedName>
        <fullName evidence="3">Metallo-beta-lactamase domain-containing protein</fullName>
    </recommendedName>
</protein>
<dbReference type="InterPro" id="IPR036866">
    <property type="entry name" value="RibonucZ/Hydroxyglut_hydro"/>
</dbReference>
<evidence type="ECO:0000313" key="2">
    <source>
        <dbReference type="Proteomes" id="UP001165122"/>
    </source>
</evidence>
<gene>
    <name evidence="1" type="ORF">TrLO_g11563</name>
</gene>
<sequence length="390" mass="43028">MLRPLPKLHRLSTTVAQQRSMASLVGQSVGHFSPEIMKSSSTAGQGTCITVLLTPNHSYPFGPSPPTLPKKPLKITFDMGVTPSLSTSATGSSINLISHGHVDHLMGMFGHARSRRMINPNVDGMYYLPEGLVEVVNDIRSCVKRLDDKNNLNSSSSQNKSGQEFEDGMSIVGVEPDVEFCVWKCKNDNVGGVYCTPFEVDHVHGHAHTGTCRSLGYFIKSRFKKKVLKKEYEGLEGKEIGKLKKDKVEIYDEEIVEIPIVTYTGDTSASGITLPKPCPEPSVLSKAFGSEIVLCELTYLEGGEEKSKLLADERKHMHVDSLPSVFRSHGWDTSTRSNQKVVFFHVSAKHGTSQMAANKLKANLPDFLKGRAGLVNNEWWQKKGDAVLWV</sequence>
<evidence type="ECO:0000313" key="1">
    <source>
        <dbReference type="EMBL" id="GMI07795.1"/>
    </source>
</evidence>
<dbReference type="OrthoDB" id="527344at2759"/>
<dbReference type="PANTHER" id="PTHR46504">
    <property type="entry name" value="TRNASE Z TRZ1"/>
    <property type="match status" value="1"/>
</dbReference>
<keyword evidence="2" id="KW-1185">Reference proteome</keyword>
<proteinExistence type="predicted"/>
<dbReference type="Proteomes" id="UP001165122">
    <property type="component" value="Unassembled WGS sequence"/>
</dbReference>
<name>A0A9W7F8Y2_9STRA</name>
<dbReference type="Gene3D" id="3.60.15.10">
    <property type="entry name" value="Ribonuclease Z/Hydroxyacylglutathione hydrolase-like"/>
    <property type="match status" value="1"/>
</dbReference>
<accession>A0A9W7F8Y2</accession>
<evidence type="ECO:0008006" key="3">
    <source>
        <dbReference type="Google" id="ProtNLM"/>
    </source>
</evidence>
<dbReference type="AlphaFoldDB" id="A0A9W7F8Y2"/>
<reference evidence="2" key="1">
    <citation type="journal article" date="2023" name="Commun. Biol.">
        <title>Genome analysis of Parmales, the sister group of diatoms, reveals the evolutionary specialization of diatoms from phago-mixotrophs to photoautotrophs.</title>
        <authorList>
            <person name="Ban H."/>
            <person name="Sato S."/>
            <person name="Yoshikawa S."/>
            <person name="Yamada K."/>
            <person name="Nakamura Y."/>
            <person name="Ichinomiya M."/>
            <person name="Sato N."/>
            <person name="Blanc-Mathieu R."/>
            <person name="Endo H."/>
            <person name="Kuwata A."/>
            <person name="Ogata H."/>
        </authorList>
    </citation>
    <scope>NUCLEOTIDE SEQUENCE [LARGE SCALE GENOMIC DNA]</scope>
    <source>
        <strain evidence="2">NIES 3700</strain>
    </source>
</reference>
<dbReference type="SUPFAM" id="SSF56281">
    <property type="entry name" value="Metallo-hydrolase/oxidoreductase"/>
    <property type="match status" value="1"/>
</dbReference>
<organism evidence="1 2">
    <name type="scientific">Triparma laevis f. longispina</name>
    <dbReference type="NCBI Taxonomy" id="1714387"/>
    <lineage>
        <taxon>Eukaryota</taxon>
        <taxon>Sar</taxon>
        <taxon>Stramenopiles</taxon>
        <taxon>Ochrophyta</taxon>
        <taxon>Bolidophyceae</taxon>
        <taxon>Parmales</taxon>
        <taxon>Triparmaceae</taxon>
        <taxon>Triparma</taxon>
    </lineage>
</organism>
<comment type="caution">
    <text evidence="1">The sequence shown here is derived from an EMBL/GenBank/DDBJ whole genome shotgun (WGS) entry which is preliminary data.</text>
</comment>
<dbReference type="PANTHER" id="PTHR46504:SF2">
    <property type="entry name" value="TRNASE Z TRZ1"/>
    <property type="match status" value="1"/>
</dbReference>